<feature type="transmembrane region" description="Helical" evidence="2">
    <location>
        <begin position="17"/>
        <end position="38"/>
    </location>
</feature>
<evidence type="ECO:0000256" key="1">
    <source>
        <dbReference type="SAM" id="MobiDB-lite"/>
    </source>
</evidence>
<organism evidence="3 4">
    <name type="scientific">Alternaria atra</name>
    <dbReference type="NCBI Taxonomy" id="119953"/>
    <lineage>
        <taxon>Eukaryota</taxon>
        <taxon>Fungi</taxon>
        <taxon>Dikarya</taxon>
        <taxon>Ascomycota</taxon>
        <taxon>Pezizomycotina</taxon>
        <taxon>Dothideomycetes</taxon>
        <taxon>Pleosporomycetidae</taxon>
        <taxon>Pleosporales</taxon>
        <taxon>Pleosporineae</taxon>
        <taxon>Pleosporaceae</taxon>
        <taxon>Alternaria</taxon>
        <taxon>Alternaria sect. Ulocladioides</taxon>
    </lineage>
</organism>
<dbReference type="RefSeq" id="XP_043165622.1">
    <property type="nucleotide sequence ID" value="XM_043309687.1"/>
</dbReference>
<feature type="compositionally biased region" description="Low complexity" evidence="1">
    <location>
        <begin position="148"/>
        <end position="162"/>
    </location>
</feature>
<evidence type="ECO:0000313" key="3">
    <source>
        <dbReference type="EMBL" id="CAG5147720.1"/>
    </source>
</evidence>
<sequence>MFVATIKLFSFLINPEFWTRTGFFVGYTLAFLLVLEVVRLASTDANRKEVEKLLDAYAASRNDVPVRRRPEENEVKKVVQVSIDELEDMERRSVVAEKERTQQLREQRERTRTPSPAVARTPESKHIEETRRRRATSASDSPHTTFQSQSRSHPQTSSSSPTRRLRKRSDTLNSSSSAEAKGTAVRRRRETSPTETKTRESRHASPTPRSRSKEAKTLGGSLGKMLRSRG</sequence>
<dbReference type="EMBL" id="CAJRGZ010000015">
    <property type="protein sequence ID" value="CAG5147720.1"/>
    <property type="molecule type" value="Genomic_DNA"/>
</dbReference>
<dbReference type="Proteomes" id="UP000676310">
    <property type="component" value="Unassembled WGS sequence"/>
</dbReference>
<keyword evidence="2" id="KW-0812">Transmembrane</keyword>
<keyword evidence="2" id="KW-1133">Transmembrane helix</keyword>
<comment type="caution">
    <text evidence="3">The sequence shown here is derived from an EMBL/GenBank/DDBJ whole genome shotgun (WGS) entry which is preliminary data.</text>
</comment>
<keyword evidence="2" id="KW-0472">Membrane</keyword>
<feature type="compositionally biased region" description="Basic and acidic residues" evidence="1">
    <location>
        <begin position="93"/>
        <end position="112"/>
    </location>
</feature>
<proteinExistence type="predicted"/>
<accession>A0A8J2HWM3</accession>
<evidence type="ECO:0000313" key="4">
    <source>
        <dbReference type="Proteomes" id="UP000676310"/>
    </source>
</evidence>
<feature type="compositionally biased region" description="Basic and acidic residues" evidence="1">
    <location>
        <begin position="190"/>
        <end position="203"/>
    </location>
</feature>
<feature type="region of interest" description="Disordered" evidence="1">
    <location>
        <begin position="93"/>
        <end position="230"/>
    </location>
</feature>
<gene>
    <name evidence="3" type="ORF">ALTATR162_LOCUS2085</name>
</gene>
<protein>
    <submittedName>
        <fullName evidence="3">Uncharacterized protein</fullName>
    </submittedName>
</protein>
<dbReference type="OrthoDB" id="3782026at2759"/>
<reference evidence="3" key="1">
    <citation type="submission" date="2021-05" db="EMBL/GenBank/DDBJ databases">
        <authorList>
            <person name="Stam R."/>
        </authorList>
    </citation>
    <scope>NUCLEOTIDE SEQUENCE</scope>
    <source>
        <strain evidence="3">CS162</strain>
    </source>
</reference>
<evidence type="ECO:0000256" key="2">
    <source>
        <dbReference type="SAM" id="Phobius"/>
    </source>
</evidence>
<dbReference type="AlphaFoldDB" id="A0A8J2HWM3"/>
<feature type="compositionally biased region" description="Basic and acidic residues" evidence="1">
    <location>
        <begin position="122"/>
        <end position="131"/>
    </location>
</feature>
<name>A0A8J2HWM3_9PLEO</name>
<dbReference type="GeneID" id="67013491"/>
<keyword evidence="4" id="KW-1185">Reference proteome</keyword>